<keyword evidence="2" id="KW-0503">Monooxygenase</keyword>
<reference evidence="4" key="1">
    <citation type="submission" date="2023-06" db="EMBL/GenBank/DDBJ databases">
        <authorList>
            <person name="Jiang Y."/>
            <person name="Liu Q."/>
        </authorList>
    </citation>
    <scope>NUCLEOTIDE SEQUENCE</scope>
    <source>
        <strain evidence="4">CGMCC 1.12089</strain>
    </source>
</reference>
<dbReference type="RefSeq" id="WP_286662025.1">
    <property type="nucleotide sequence ID" value="NZ_JASZYV010000005.1"/>
</dbReference>
<dbReference type="PRINTS" id="PR00420">
    <property type="entry name" value="RNGMNOXGNASE"/>
</dbReference>
<evidence type="ECO:0000256" key="2">
    <source>
        <dbReference type="ARBA" id="ARBA00023033"/>
    </source>
</evidence>
<evidence type="ECO:0000313" key="5">
    <source>
        <dbReference type="Proteomes" id="UP001174908"/>
    </source>
</evidence>
<dbReference type="PANTHER" id="PTHR13789:SF309">
    <property type="entry name" value="PUTATIVE (AFU_ORTHOLOGUE AFUA_6G14510)-RELATED"/>
    <property type="match status" value="1"/>
</dbReference>
<dbReference type="Pfam" id="PF01494">
    <property type="entry name" value="FAD_binding_3"/>
    <property type="match status" value="1"/>
</dbReference>
<dbReference type="Proteomes" id="UP001174908">
    <property type="component" value="Unassembled WGS sequence"/>
</dbReference>
<accession>A0ABT7NG45</accession>
<dbReference type="InterPro" id="IPR002938">
    <property type="entry name" value="FAD-bd"/>
</dbReference>
<organism evidence="4 5">
    <name type="scientific">Variovorax dokdonensis</name>
    <dbReference type="NCBI Taxonomy" id="344883"/>
    <lineage>
        <taxon>Bacteria</taxon>
        <taxon>Pseudomonadati</taxon>
        <taxon>Pseudomonadota</taxon>
        <taxon>Betaproteobacteria</taxon>
        <taxon>Burkholderiales</taxon>
        <taxon>Comamonadaceae</taxon>
        <taxon>Variovorax</taxon>
    </lineage>
</organism>
<keyword evidence="1" id="KW-0560">Oxidoreductase</keyword>
<comment type="caution">
    <text evidence="4">The sequence shown here is derived from an EMBL/GenBank/DDBJ whole genome shotgun (WGS) entry which is preliminary data.</text>
</comment>
<gene>
    <name evidence="4" type="ORF">QTH91_20620</name>
</gene>
<evidence type="ECO:0000313" key="4">
    <source>
        <dbReference type="EMBL" id="MDM0046908.1"/>
    </source>
</evidence>
<dbReference type="Gene3D" id="3.50.50.60">
    <property type="entry name" value="FAD/NAD(P)-binding domain"/>
    <property type="match status" value="1"/>
</dbReference>
<evidence type="ECO:0000259" key="3">
    <source>
        <dbReference type="Pfam" id="PF01494"/>
    </source>
</evidence>
<sequence>MKIVIVGAGVAGAILARRLALLPDVELHCLEKVGPDDHSEAGTGLNVGPNALKALRHVDPQLADDVERASLPWTRWDIALTDGTPLMALPLAQVADNPGIRIRWSELYRVLREGAGKTIHYGCTLESVARSATGEGRSLVRYTQGGQSKEIDGIDLLVGADGRYSKVRQMFSGAPEARHIGVAILRVLVPDTSAGLIDDYGQWFNGCHRLLAFRVPPGHVYIAATYPVEPGAPLRDEWKTESVMRATYQPAHQAPSAQVQWLLDALCANLDDAHWARMQESPIRYAEPDVDVLYVGDSAHGMAPTLGQGATQAMEDACAAALIIERAVEAGSRDVRQWLGRIGKAREARMRFVMDLSVRATDTMLEGGDPVAGTHWKTQPPFLAELSSLFREVALGDDVAQAT</sequence>
<dbReference type="EMBL" id="JASZYV010000005">
    <property type="protein sequence ID" value="MDM0046908.1"/>
    <property type="molecule type" value="Genomic_DNA"/>
</dbReference>
<dbReference type="PANTHER" id="PTHR13789">
    <property type="entry name" value="MONOOXYGENASE"/>
    <property type="match status" value="1"/>
</dbReference>
<name>A0ABT7NG45_9BURK</name>
<dbReference type="SUPFAM" id="SSF51905">
    <property type="entry name" value="FAD/NAD(P)-binding domain"/>
    <property type="match status" value="1"/>
</dbReference>
<protein>
    <submittedName>
        <fullName evidence="4">NAD(P)/FAD-dependent oxidoreductase</fullName>
    </submittedName>
</protein>
<keyword evidence="5" id="KW-1185">Reference proteome</keyword>
<proteinExistence type="predicted"/>
<dbReference type="InterPro" id="IPR050493">
    <property type="entry name" value="FAD-dep_Monooxygenase_BioMet"/>
</dbReference>
<dbReference type="InterPro" id="IPR036188">
    <property type="entry name" value="FAD/NAD-bd_sf"/>
</dbReference>
<feature type="domain" description="FAD-binding" evidence="3">
    <location>
        <begin position="2"/>
        <end position="324"/>
    </location>
</feature>
<evidence type="ECO:0000256" key="1">
    <source>
        <dbReference type="ARBA" id="ARBA00023002"/>
    </source>
</evidence>